<reference evidence="2" key="1">
    <citation type="submission" date="2018-06" db="EMBL/GenBank/DDBJ databases">
        <authorList>
            <person name="Zhirakovskaya E."/>
        </authorList>
    </citation>
    <scope>NUCLEOTIDE SEQUENCE</scope>
</reference>
<gene>
    <name evidence="2" type="ORF">MNBD_ACTINO02-639</name>
</gene>
<feature type="transmembrane region" description="Helical" evidence="1">
    <location>
        <begin position="21"/>
        <end position="38"/>
    </location>
</feature>
<feature type="non-terminal residue" evidence="2">
    <location>
        <position position="130"/>
    </location>
</feature>
<keyword evidence="1" id="KW-0472">Membrane</keyword>
<name>A0A3B0SG70_9ZZZZ</name>
<keyword evidence="1" id="KW-1133">Transmembrane helix</keyword>
<protein>
    <submittedName>
        <fullName evidence="2">Uncharacterized protein</fullName>
    </submittedName>
</protein>
<organism evidence="2">
    <name type="scientific">hydrothermal vent metagenome</name>
    <dbReference type="NCBI Taxonomy" id="652676"/>
    <lineage>
        <taxon>unclassified sequences</taxon>
        <taxon>metagenomes</taxon>
        <taxon>ecological metagenomes</taxon>
    </lineage>
</organism>
<evidence type="ECO:0000256" key="1">
    <source>
        <dbReference type="SAM" id="Phobius"/>
    </source>
</evidence>
<dbReference type="EMBL" id="UOEK01000251">
    <property type="protein sequence ID" value="VAW03123.1"/>
    <property type="molecule type" value="Genomic_DNA"/>
</dbReference>
<dbReference type="AlphaFoldDB" id="A0A3B0SG70"/>
<accession>A0A3B0SG70</accession>
<keyword evidence="1" id="KW-0812">Transmembrane</keyword>
<sequence>MSPRPTTTEPLRERSPKLRRIVATVVALIVVGGTWFALGPRETDSGNAEPVGFISLDHITPNRITVPSPPAGPGKDGVTLVTTTGKIAFTSGGCVELDWWDGTEWTALATATYDEANQGIWTEPPLTQAC</sequence>
<proteinExistence type="predicted"/>
<evidence type="ECO:0000313" key="2">
    <source>
        <dbReference type="EMBL" id="VAW03123.1"/>
    </source>
</evidence>